<gene>
    <name evidence="5" type="ORF">DP114_06070</name>
</gene>
<evidence type="ECO:0000313" key="5">
    <source>
        <dbReference type="EMBL" id="QDL07523.1"/>
    </source>
</evidence>
<dbReference type="InterPro" id="IPR016024">
    <property type="entry name" value="ARM-type_fold"/>
</dbReference>
<dbReference type="PANTHER" id="PTHR12697">
    <property type="entry name" value="PBS LYASE HEAT-LIKE PROTEIN"/>
    <property type="match status" value="1"/>
</dbReference>
<dbReference type="AlphaFoldDB" id="A0A856M8N5"/>
<dbReference type="Proteomes" id="UP000503129">
    <property type="component" value="Chromosome"/>
</dbReference>
<dbReference type="InterPro" id="IPR011989">
    <property type="entry name" value="ARM-like"/>
</dbReference>
<keyword evidence="4" id="KW-0456">Lyase</keyword>
<organism evidence="5 6">
    <name type="scientific">Brasilonema sennae CENA114</name>
    <dbReference type="NCBI Taxonomy" id="415709"/>
    <lineage>
        <taxon>Bacteria</taxon>
        <taxon>Bacillati</taxon>
        <taxon>Cyanobacteriota</taxon>
        <taxon>Cyanophyceae</taxon>
        <taxon>Nostocales</taxon>
        <taxon>Scytonemataceae</taxon>
        <taxon>Brasilonema</taxon>
        <taxon>Bromeliae group (in: Brasilonema)</taxon>
    </lineage>
</organism>
<dbReference type="KEGG" id="bsen:DP114_06070"/>
<evidence type="ECO:0000313" key="6">
    <source>
        <dbReference type="Proteomes" id="UP000503129"/>
    </source>
</evidence>
<evidence type="ECO:0000256" key="1">
    <source>
        <dbReference type="ARBA" id="ARBA00009299"/>
    </source>
</evidence>
<evidence type="ECO:0000256" key="2">
    <source>
        <dbReference type="ARBA" id="ARBA00022549"/>
    </source>
</evidence>
<dbReference type="RefSeq" id="WP_171975696.1">
    <property type="nucleotide sequence ID" value="NZ_CAWOXK010000001.1"/>
</dbReference>
<dbReference type="Gene3D" id="1.25.10.10">
    <property type="entry name" value="Leucine-rich Repeat Variant"/>
    <property type="match status" value="2"/>
</dbReference>
<evidence type="ECO:0000256" key="4">
    <source>
        <dbReference type="ARBA" id="ARBA00023239"/>
    </source>
</evidence>
<evidence type="ECO:0000256" key="3">
    <source>
        <dbReference type="ARBA" id="ARBA00022738"/>
    </source>
</evidence>
<name>A0A856M8N5_9CYAN</name>
<dbReference type="SUPFAM" id="SSF48371">
    <property type="entry name" value="ARM repeat"/>
    <property type="match status" value="1"/>
</dbReference>
<dbReference type="EMBL" id="CP030118">
    <property type="protein sequence ID" value="QDL07523.1"/>
    <property type="molecule type" value="Genomic_DNA"/>
</dbReference>
<reference evidence="5 6" key="1">
    <citation type="submission" date="2018-06" db="EMBL/GenBank/DDBJ databases">
        <title>Comparative genomics of Brasilonema spp. strains.</title>
        <authorList>
            <person name="Alvarenga D.O."/>
            <person name="Fiore M.F."/>
            <person name="Varani A.M."/>
        </authorList>
    </citation>
    <scope>NUCLEOTIDE SEQUENCE [LARGE SCALE GENOMIC DNA]</scope>
    <source>
        <strain evidence="5 6">CENA114</strain>
    </source>
</reference>
<dbReference type="GO" id="GO:0016491">
    <property type="term" value="F:oxidoreductase activity"/>
    <property type="evidence" value="ECO:0007669"/>
    <property type="project" value="TreeGrafter"/>
</dbReference>
<accession>A0A856M8N5</accession>
<protein>
    <submittedName>
        <fullName evidence="5">HEAT repeat domain-containing protein</fullName>
    </submittedName>
</protein>
<dbReference type="PANTHER" id="PTHR12697:SF5">
    <property type="entry name" value="DEOXYHYPUSINE HYDROXYLASE"/>
    <property type="match status" value="1"/>
</dbReference>
<proteinExistence type="inferred from homology"/>
<dbReference type="GO" id="GO:0016829">
    <property type="term" value="F:lyase activity"/>
    <property type="evidence" value="ECO:0007669"/>
    <property type="project" value="UniProtKB-KW"/>
</dbReference>
<keyword evidence="3" id="KW-0605">Phycobilisome</keyword>
<comment type="similarity">
    <text evidence="1">Belongs to the CpcE/RpcE/PecE family.</text>
</comment>
<dbReference type="GO" id="GO:0030089">
    <property type="term" value="C:phycobilisome"/>
    <property type="evidence" value="ECO:0007669"/>
    <property type="project" value="UniProtKB-KW"/>
</dbReference>
<sequence length="220" mass="24441">MDIHEIKTGLNNSDFQYRLKAIAALKDYTPEVAVPLLISKLRDSEFLVRSFVAMGLGKQQTAESFAALLELMKFDNTPNVRAEAASSLSLFGKVAASHLVFTFFRDDHWLVRRSILAVLVDLECPNELFEICIQALAGEDFSVQADAIDALGTFALTSLEEPALSQLLALVGSESKQIRIHVVQALKRFDHPQAKQGLRQLRQDPDHQVVAAVLENLLQQ</sequence>
<dbReference type="Pfam" id="PF13646">
    <property type="entry name" value="HEAT_2"/>
    <property type="match status" value="2"/>
</dbReference>
<keyword evidence="2" id="KW-0042">Antenna complex</keyword>
<keyword evidence="6" id="KW-1185">Reference proteome</keyword>